<evidence type="ECO:0000313" key="2">
    <source>
        <dbReference type="EMBL" id="KKO01780.1"/>
    </source>
</evidence>
<protein>
    <submittedName>
        <fullName evidence="2">Uncharacterized protein</fullName>
    </submittedName>
</protein>
<proteinExistence type="predicted"/>
<evidence type="ECO:0000256" key="1">
    <source>
        <dbReference type="SAM" id="MobiDB-lite"/>
    </source>
</evidence>
<organism evidence="2">
    <name type="scientific">marine sediment metagenome</name>
    <dbReference type="NCBI Taxonomy" id="412755"/>
    <lineage>
        <taxon>unclassified sequences</taxon>
        <taxon>metagenomes</taxon>
        <taxon>ecological metagenomes</taxon>
    </lineage>
</organism>
<feature type="region of interest" description="Disordered" evidence="1">
    <location>
        <begin position="1"/>
        <end position="23"/>
    </location>
</feature>
<dbReference type="AlphaFoldDB" id="A0A0F9VCN1"/>
<dbReference type="EMBL" id="LAZR01000033">
    <property type="protein sequence ID" value="KKO01780.1"/>
    <property type="molecule type" value="Genomic_DNA"/>
</dbReference>
<name>A0A0F9VCN1_9ZZZZ</name>
<reference evidence="2" key="1">
    <citation type="journal article" date="2015" name="Nature">
        <title>Complex archaea that bridge the gap between prokaryotes and eukaryotes.</title>
        <authorList>
            <person name="Spang A."/>
            <person name="Saw J.H."/>
            <person name="Jorgensen S.L."/>
            <person name="Zaremba-Niedzwiedzka K."/>
            <person name="Martijn J."/>
            <person name="Lind A.E."/>
            <person name="van Eijk R."/>
            <person name="Schleper C."/>
            <person name="Guy L."/>
            <person name="Ettema T.J."/>
        </authorList>
    </citation>
    <scope>NUCLEOTIDE SEQUENCE</scope>
</reference>
<accession>A0A0F9VCN1</accession>
<gene>
    <name evidence="2" type="ORF">LCGC14_0111010</name>
</gene>
<comment type="caution">
    <text evidence="2">The sequence shown here is derived from an EMBL/GenBank/DDBJ whole genome shotgun (WGS) entry which is preliminary data.</text>
</comment>
<sequence>MRCKRSPRHPFTDTPRKRAALRRKQRLEREALPLLADQIAEAQPSEDRVMADRAQAWSEQEVRDRRARAEKWHEARRQIDALPGDERRAVRRAWDCAPYPADPSYLLSVLHSYSQGRIDLKRPPFPLSRTDASGARIANLFASSDLIVTILKAREIAADPDRHPLAERHAAYHHLQLAASKNKDRDRAAQDRVLASQLFLRLGELENAHA</sequence>